<dbReference type="SMART" id="SM00388">
    <property type="entry name" value="HisKA"/>
    <property type="match status" value="1"/>
</dbReference>
<accession>A0AAP2GPP7</accession>
<feature type="repeat" description="TPR" evidence="9">
    <location>
        <begin position="208"/>
        <end position="241"/>
    </location>
</feature>
<dbReference type="InterPro" id="IPR003594">
    <property type="entry name" value="HATPase_dom"/>
</dbReference>
<dbReference type="Gene3D" id="3.30.565.10">
    <property type="entry name" value="Histidine kinase-like ATPase, C-terminal domain"/>
    <property type="match status" value="1"/>
</dbReference>
<dbReference type="InterPro" id="IPR036097">
    <property type="entry name" value="HisK_dim/P_sf"/>
</dbReference>
<dbReference type="Gene3D" id="1.10.287.130">
    <property type="match status" value="1"/>
</dbReference>
<gene>
    <name evidence="13" type="ORF">KK083_20750</name>
</gene>
<evidence type="ECO:0000256" key="10">
    <source>
        <dbReference type="SAM" id="Coils"/>
    </source>
</evidence>
<dbReference type="PRINTS" id="PR00344">
    <property type="entry name" value="BCTRLSENSOR"/>
</dbReference>
<evidence type="ECO:0000256" key="9">
    <source>
        <dbReference type="PROSITE-ProRule" id="PRU00339"/>
    </source>
</evidence>
<feature type="transmembrane region" description="Helical" evidence="11">
    <location>
        <begin position="399"/>
        <end position="418"/>
    </location>
</feature>
<dbReference type="InterPro" id="IPR005467">
    <property type="entry name" value="His_kinase_dom"/>
</dbReference>
<dbReference type="GO" id="GO:0030295">
    <property type="term" value="F:protein kinase activator activity"/>
    <property type="evidence" value="ECO:0007669"/>
    <property type="project" value="TreeGrafter"/>
</dbReference>
<dbReference type="SUPFAM" id="SSF55874">
    <property type="entry name" value="ATPase domain of HSP90 chaperone/DNA topoisomerase II/histidine kinase"/>
    <property type="match status" value="1"/>
</dbReference>
<evidence type="ECO:0000256" key="6">
    <source>
        <dbReference type="ARBA" id="ARBA00022777"/>
    </source>
</evidence>
<evidence type="ECO:0000256" key="3">
    <source>
        <dbReference type="ARBA" id="ARBA00022553"/>
    </source>
</evidence>
<dbReference type="InterPro" id="IPR050351">
    <property type="entry name" value="BphY/WalK/GraS-like"/>
</dbReference>
<dbReference type="RefSeq" id="WP_254167215.1">
    <property type="nucleotide sequence ID" value="NZ_JAHESF010000024.1"/>
</dbReference>
<keyword evidence="7" id="KW-0067">ATP-binding</keyword>
<dbReference type="SUPFAM" id="SSF48452">
    <property type="entry name" value="TPR-like"/>
    <property type="match status" value="2"/>
</dbReference>
<comment type="catalytic activity">
    <reaction evidence="1">
        <text>ATP + protein L-histidine = ADP + protein N-phospho-L-histidine.</text>
        <dbReference type="EC" id="2.7.13.3"/>
    </reaction>
</comment>
<dbReference type="InterPro" id="IPR036890">
    <property type="entry name" value="HATPase_C_sf"/>
</dbReference>
<dbReference type="InterPro" id="IPR003661">
    <property type="entry name" value="HisK_dim/P_dom"/>
</dbReference>
<reference evidence="13 14" key="1">
    <citation type="submission" date="2021-05" db="EMBL/GenBank/DDBJ databases">
        <title>A Polyphasic approach of four new species of the genus Ohtaekwangia: Ohtaekwangia histidinii sp. nov., Ohtaekwangia cretensis sp. nov., Ohtaekwangia indiensis sp. nov., Ohtaekwangia reichenbachii sp. nov. from diverse environment.</title>
        <authorList>
            <person name="Octaviana S."/>
        </authorList>
    </citation>
    <scope>NUCLEOTIDE SEQUENCE [LARGE SCALE GENOMIC DNA]</scope>
    <source>
        <strain evidence="13 14">PWU4</strain>
    </source>
</reference>
<dbReference type="InterPro" id="IPR011990">
    <property type="entry name" value="TPR-like_helical_dom_sf"/>
</dbReference>
<dbReference type="SMART" id="SM00387">
    <property type="entry name" value="HATPase_c"/>
    <property type="match status" value="1"/>
</dbReference>
<keyword evidence="9" id="KW-0802">TPR repeat</keyword>
<evidence type="ECO:0000256" key="4">
    <source>
        <dbReference type="ARBA" id="ARBA00022679"/>
    </source>
</evidence>
<dbReference type="SUPFAM" id="SSF47384">
    <property type="entry name" value="Homodimeric domain of signal transducing histidine kinase"/>
    <property type="match status" value="1"/>
</dbReference>
<proteinExistence type="predicted"/>
<dbReference type="EMBL" id="JAHESF010000024">
    <property type="protein sequence ID" value="MBT1699338.1"/>
    <property type="molecule type" value="Genomic_DNA"/>
</dbReference>
<evidence type="ECO:0000313" key="14">
    <source>
        <dbReference type="Proteomes" id="UP001319200"/>
    </source>
</evidence>
<evidence type="ECO:0000256" key="5">
    <source>
        <dbReference type="ARBA" id="ARBA00022741"/>
    </source>
</evidence>
<dbReference type="GO" id="GO:0000156">
    <property type="term" value="F:phosphorelay response regulator activity"/>
    <property type="evidence" value="ECO:0007669"/>
    <property type="project" value="TreeGrafter"/>
</dbReference>
<dbReference type="InterPro" id="IPR004358">
    <property type="entry name" value="Sig_transdc_His_kin-like_C"/>
</dbReference>
<feature type="domain" description="Histidine kinase" evidence="12">
    <location>
        <begin position="483"/>
        <end position="696"/>
    </location>
</feature>
<comment type="caution">
    <text evidence="13">The sequence shown here is derived from an EMBL/GenBank/DDBJ whole genome shotgun (WGS) entry which is preliminary data.</text>
</comment>
<dbReference type="InterPro" id="IPR019734">
    <property type="entry name" value="TPR_rpt"/>
</dbReference>
<dbReference type="Pfam" id="PF02518">
    <property type="entry name" value="HATPase_c"/>
    <property type="match status" value="1"/>
</dbReference>
<dbReference type="PROSITE" id="PS50109">
    <property type="entry name" value="HIS_KIN"/>
    <property type="match status" value="1"/>
</dbReference>
<evidence type="ECO:0000256" key="1">
    <source>
        <dbReference type="ARBA" id="ARBA00000085"/>
    </source>
</evidence>
<dbReference type="PANTHER" id="PTHR42878:SF7">
    <property type="entry name" value="SENSOR HISTIDINE KINASE GLRK"/>
    <property type="match status" value="1"/>
</dbReference>
<name>A0AAP2GPP7_9BACT</name>
<keyword evidence="8" id="KW-0902">Two-component regulatory system</keyword>
<evidence type="ECO:0000259" key="12">
    <source>
        <dbReference type="PROSITE" id="PS50109"/>
    </source>
</evidence>
<organism evidence="13 14">
    <name type="scientific">Chryseosolibacter histidini</name>
    <dbReference type="NCBI Taxonomy" id="2782349"/>
    <lineage>
        <taxon>Bacteria</taxon>
        <taxon>Pseudomonadati</taxon>
        <taxon>Bacteroidota</taxon>
        <taxon>Cytophagia</taxon>
        <taxon>Cytophagales</taxon>
        <taxon>Chryseotaleaceae</taxon>
        <taxon>Chryseosolibacter</taxon>
    </lineage>
</organism>
<dbReference type="CDD" id="cd00075">
    <property type="entry name" value="HATPase"/>
    <property type="match status" value="1"/>
</dbReference>
<keyword evidence="11" id="KW-0472">Membrane</keyword>
<evidence type="ECO:0000256" key="7">
    <source>
        <dbReference type="ARBA" id="ARBA00022840"/>
    </source>
</evidence>
<keyword evidence="3" id="KW-0597">Phosphoprotein</keyword>
<dbReference type="Proteomes" id="UP001319200">
    <property type="component" value="Unassembled WGS sequence"/>
</dbReference>
<dbReference type="AlphaFoldDB" id="A0AAP2GPP7"/>
<sequence length="701" mass="80437">MYEKIFYNLKRLPIILATLLAIETVSYAQQSKIDSLEKVIQSKSGLETFEPLVDLFIQYAGKENDKAFRIIQRASEVALKFGDSAKIVRAQRITGQFLNKQDRSKEAIEVLLECLSIAKRNDFRSEYKIILNNLALAHTVLAEYDKALEIHFQSLTLREMDGNKSEISISLNNIGFVYFKLKNYKTALEYYQRSLVLKKEINDEYDLDRLYINIGLCYNQLKNFTEAQRYFTEGFKVCGDNCNNQTVIEGEFGLGVSNYFLGNFSKAKIYFKKSHSISQKSGNKRFEAENLMYLGQIYSDESNRDSALLVLSRCEQIALKNGYNELLISSYREFADVYNHTKEFEKASYYQKKYIALKDSVISGALIDRLAKIQTDFAERENKKIIADKEEQIQRQRSLNFAIIIIAILASLLIFVLYRSNRVKKKVNQALSDAKAIIEDQNRQLLSSNYNLDKELKEKNTELEKANESLLRVNEELDNFIYKTSHDIRGPLASLKGMCNVALMDVKDALALNYLKKLDITAEKLNTILTRLLIVNQINNSALGFEKIDFVGIVNDVLMLEKKKGLPPRLKIKKHIDDSIEFYSDKEFVRIILENLIDNAIKFYNDSNRIEPFVDITITERDQYITIKVIDNGIGISEVHPDKIFQMFSRASERSETGGIGLYITKTATEKLGGNVHLKTTPEGHTEFFVTIPLAPIRVMA</sequence>
<feature type="repeat" description="TPR" evidence="9">
    <location>
        <begin position="168"/>
        <end position="201"/>
    </location>
</feature>
<keyword evidence="10" id="KW-0175">Coiled coil</keyword>
<dbReference type="GO" id="GO:0000155">
    <property type="term" value="F:phosphorelay sensor kinase activity"/>
    <property type="evidence" value="ECO:0007669"/>
    <property type="project" value="InterPro"/>
</dbReference>
<keyword evidence="6 13" id="KW-0418">Kinase</keyword>
<dbReference type="PROSITE" id="PS50005">
    <property type="entry name" value="TPR"/>
    <property type="match status" value="2"/>
</dbReference>
<keyword evidence="5" id="KW-0547">Nucleotide-binding</keyword>
<dbReference type="SMART" id="SM00028">
    <property type="entry name" value="TPR"/>
    <property type="match status" value="6"/>
</dbReference>
<keyword evidence="11" id="KW-1133">Transmembrane helix</keyword>
<evidence type="ECO:0000256" key="11">
    <source>
        <dbReference type="SAM" id="Phobius"/>
    </source>
</evidence>
<dbReference type="CDD" id="cd00082">
    <property type="entry name" value="HisKA"/>
    <property type="match status" value="1"/>
</dbReference>
<dbReference type="GO" id="GO:0007234">
    <property type="term" value="P:osmosensory signaling via phosphorelay pathway"/>
    <property type="evidence" value="ECO:0007669"/>
    <property type="project" value="TreeGrafter"/>
</dbReference>
<dbReference type="EC" id="2.7.13.3" evidence="2"/>
<keyword evidence="11" id="KW-0812">Transmembrane</keyword>
<feature type="coiled-coil region" evidence="10">
    <location>
        <begin position="424"/>
        <end position="476"/>
    </location>
</feature>
<evidence type="ECO:0000256" key="2">
    <source>
        <dbReference type="ARBA" id="ARBA00012438"/>
    </source>
</evidence>
<dbReference type="Pfam" id="PF13424">
    <property type="entry name" value="TPR_12"/>
    <property type="match status" value="1"/>
</dbReference>
<keyword evidence="14" id="KW-1185">Reference proteome</keyword>
<evidence type="ECO:0000256" key="8">
    <source>
        <dbReference type="ARBA" id="ARBA00023012"/>
    </source>
</evidence>
<dbReference type="GO" id="GO:0005524">
    <property type="term" value="F:ATP binding"/>
    <property type="evidence" value="ECO:0007669"/>
    <property type="project" value="UniProtKB-KW"/>
</dbReference>
<evidence type="ECO:0000313" key="13">
    <source>
        <dbReference type="EMBL" id="MBT1699338.1"/>
    </source>
</evidence>
<protein>
    <recommendedName>
        <fullName evidence="2">histidine kinase</fullName>
        <ecNumber evidence="2">2.7.13.3</ecNumber>
    </recommendedName>
</protein>
<keyword evidence="4" id="KW-0808">Transferase</keyword>
<dbReference type="Gene3D" id="1.25.40.10">
    <property type="entry name" value="Tetratricopeptide repeat domain"/>
    <property type="match status" value="3"/>
</dbReference>
<dbReference type="PANTHER" id="PTHR42878">
    <property type="entry name" value="TWO-COMPONENT HISTIDINE KINASE"/>
    <property type="match status" value="1"/>
</dbReference>